<reference evidence="2" key="1">
    <citation type="submission" date="2022-06" db="EMBL/GenBank/DDBJ databases">
        <title>Uncovering the hologenomic basis of an extraordinary plant invasion.</title>
        <authorList>
            <person name="Bieker V.C."/>
            <person name="Martin M.D."/>
            <person name="Gilbert T."/>
            <person name="Hodgins K."/>
            <person name="Battlay P."/>
            <person name="Petersen B."/>
            <person name="Wilson J."/>
        </authorList>
    </citation>
    <scope>NUCLEOTIDE SEQUENCE</scope>
    <source>
        <strain evidence="2">AA19_3_7</strain>
        <tissue evidence="2">Leaf</tissue>
    </source>
</reference>
<evidence type="ECO:0000256" key="1">
    <source>
        <dbReference type="SAM" id="Phobius"/>
    </source>
</evidence>
<accession>A0AAD5GT35</accession>
<proteinExistence type="predicted"/>
<keyword evidence="3" id="KW-1185">Reference proteome</keyword>
<feature type="transmembrane region" description="Helical" evidence="1">
    <location>
        <begin position="59"/>
        <end position="83"/>
    </location>
</feature>
<organism evidence="2 3">
    <name type="scientific">Ambrosia artemisiifolia</name>
    <name type="common">Common ragweed</name>
    <dbReference type="NCBI Taxonomy" id="4212"/>
    <lineage>
        <taxon>Eukaryota</taxon>
        <taxon>Viridiplantae</taxon>
        <taxon>Streptophyta</taxon>
        <taxon>Embryophyta</taxon>
        <taxon>Tracheophyta</taxon>
        <taxon>Spermatophyta</taxon>
        <taxon>Magnoliopsida</taxon>
        <taxon>eudicotyledons</taxon>
        <taxon>Gunneridae</taxon>
        <taxon>Pentapetalae</taxon>
        <taxon>asterids</taxon>
        <taxon>campanulids</taxon>
        <taxon>Asterales</taxon>
        <taxon>Asteraceae</taxon>
        <taxon>Asteroideae</taxon>
        <taxon>Heliantheae alliance</taxon>
        <taxon>Heliantheae</taxon>
        <taxon>Ambrosia</taxon>
    </lineage>
</organism>
<dbReference type="Proteomes" id="UP001206925">
    <property type="component" value="Unassembled WGS sequence"/>
</dbReference>
<protein>
    <submittedName>
        <fullName evidence="2">Uncharacterized protein</fullName>
    </submittedName>
</protein>
<sequence>KMKINAKFDKAHDVWPQLTEFVESFDLSMSICAILKRLVLVVNERNAQSLRPFNKRSDMLTLCLRTFLNGWFSTLFLFLLAIMKGGQWNSRGKCDNEVVEPIKNKTYLSPYLDKMVLEWFYESNSLETLKPFSRSWKSNFVDLFRSHPKLTSFDIHGAMFATLCHKNTLKNASSITNYLVNSSFVIPCLEEVVITVSSPLNAEQKICTLEALVKFGMLRKMKIKILQMRSGHSV</sequence>
<evidence type="ECO:0000313" key="2">
    <source>
        <dbReference type="EMBL" id="KAI7754392.1"/>
    </source>
</evidence>
<keyword evidence="1" id="KW-1133">Transmembrane helix</keyword>
<feature type="non-terminal residue" evidence="2">
    <location>
        <position position="1"/>
    </location>
</feature>
<dbReference type="AlphaFoldDB" id="A0AAD5GT35"/>
<name>A0AAD5GT35_AMBAR</name>
<keyword evidence="1" id="KW-0472">Membrane</keyword>
<dbReference type="EMBL" id="JAMZMK010003787">
    <property type="protein sequence ID" value="KAI7754392.1"/>
    <property type="molecule type" value="Genomic_DNA"/>
</dbReference>
<keyword evidence="1" id="KW-0812">Transmembrane</keyword>
<evidence type="ECO:0000313" key="3">
    <source>
        <dbReference type="Proteomes" id="UP001206925"/>
    </source>
</evidence>
<comment type="caution">
    <text evidence="2">The sequence shown here is derived from an EMBL/GenBank/DDBJ whole genome shotgun (WGS) entry which is preliminary data.</text>
</comment>
<gene>
    <name evidence="2" type="ORF">M8C21_012559</name>
</gene>